<accession>A0A914B491</accession>
<dbReference type="OrthoDB" id="427480at2759"/>
<dbReference type="AlphaFoldDB" id="A0A914B491"/>
<reference evidence="3" key="1">
    <citation type="submission" date="2022-11" db="UniProtKB">
        <authorList>
            <consortium name="EnsemblMetazoa"/>
        </authorList>
    </citation>
    <scope>IDENTIFICATION</scope>
</reference>
<evidence type="ECO:0000313" key="4">
    <source>
        <dbReference type="Proteomes" id="UP000887568"/>
    </source>
</evidence>
<dbReference type="RefSeq" id="XP_038070306.1">
    <property type="nucleotide sequence ID" value="XM_038214378.1"/>
</dbReference>
<dbReference type="GeneID" id="119739429"/>
<dbReference type="InterPro" id="IPR004147">
    <property type="entry name" value="ABC1_dom"/>
</dbReference>
<feature type="domain" description="ABC1 atypical kinase-like" evidence="2">
    <location>
        <begin position="195"/>
        <end position="436"/>
    </location>
</feature>
<dbReference type="OMA" id="DVMTTMV"/>
<comment type="similarity">
    <text evidence="1">Belongs to the protein kinase superfamily. ADCK protein kinase family.</text>
</comment>
<dbReference type="InterPro" id="IPR011009">
    <property type="entry name" value="Kinase-like_dom_sf"/>
</dbReference>
<dbReference type="SUPFAM" id="SSF56112">
    <property type="entry name" value="Protein kinase-like (PK-like)"/>
    <property type="match status" value="1"/>
</dbReference>
<organism evidence="3 4">
    <name type="scientific">Patiria miniata</name>
    <name type="common">Bat star</name>
    <name type="synonym">Asterina miniata</name>
    <dbReference type="NCBI Taxonomy" id="46514"/>
    <lineage>
        <taxon>Eukaryota</taxon>
        <taxon>Metazoa</taxon>
        <taxon>Echinodermata</taxon>
        <taxon>Eleutherozoa</taxon>
        <taxon>Asterozoa</taxon>
        <taxon>Asteroidea</taxon>
        <taxon>Valvatacea</taxon>
        <taxon>Valvatida</taxon>
        <taxon>Asterinidae</taxon>
        <taxon>Patiria</taxon>
    </lineage>
</organism>
<dbReference type="InterPro" id="IPR045307">
    <property type="entry name" value="ADCK1_dom"/>
</dbReference>
<sequence>MAGSRIPTALCRWHARIPHHYHTATRPYLTTRPFLPNHCPRNLPSSRLGYPQINHFGTSASPRQGAVSGRSESRIRLSWLVGLGSALLGGLVYLNTDQGQRRRIGLLLNGVGRFLYSASVGLTISLDYWWSTRWLDEGHPEYSALWAACHQRAADRLFYGCIKCGGLYVKLGQGLATFNHILPAAYIETLHKLEDCALVRRPNELNRLFMEEFGTTPDKLFAEFEEEPIAAASLAQVHRAVTHDNQTVAVKVQYIDLRDRYDSDIGTLKLLLDLISWMHPSFNFKWVLQVLKDDLRCELDFEHEGRNGERCQQDLEHLKFVSVPRVLWEYTTKRVLTAEFVHGCKVNDKEGIMQMGLSSADVNSKLIRGFCEQIFHSGFVHGDPHPGNVFVQKGADGKAKLVFLDHGLYQELEDSHRVALCEFWRCLIGQDEHGMAVSAAKLGVQDIKTFAEIMTQRPYKLSSRLTEQEYMASQDFDQIMTVLRQMPHSLLLVIRNLNTIRAINVELGMSVDRYTVMARCAAGQSSLSLSQQQSIVGKVIGYYRRGMLELRLCGTYISNLVTIYISHILRLLGWMSKEAEEQLTIALRS</sequence>
<proteinExistence type="inferred from homology"/>
<dbReference type="Proteomes" id="UP000887568">
    <property type="component" value="Unplaced"/>
</dbReference>
<dbReference type="EnsemblMetazoa" id="XM_038214378.1">
    <property type="protein sequence ID" value="XP_038070306.1"/>
    <property type="gene ID" value="LOC119739429"/>
</dbReference>
<keyword evidence="4" id="KW-1185">Reference proteome</keyword>
<dbReference type="Pfam" id="PF03109">
    <property type="entry name" value="ABC1"/>
    <property type="match status" value="1"/>
</dbReference>
<dbReference type="CDD" id="cd13969">
    <property type="entry name" value="ADCK1-like"/>
    <property type="match status" value="1"/>
</dbReference>
<dbReference type="InterPro" id="IPR051130">
    <property type="entry name" value="Mito_struct-func_regulator"/>
</dbReference>
<dbReference type="PANTHER" id="PTHR43173">
    <property type="entry name" value="ABC1 FAMILY PROTEIN"/>
    <property type="match status" value="1"/>
</dbReference>
<evidence type="ECO:0000256" key="1">
    <source>
        <dbReference type="ARBA" id="ARBA00009670"/>
    </source>
</evidence>
<dbReference type="PANTHER" id="PTHR43173:SF28">
    <property type="entry name" value="AARF DOMAIN CONTAINING KINASE 5"/>
    <property type="match status" value="1"/>
</dbReference>
<protein>
    <recommendedName>
        <fullName evidence="2">ABC1 atypical kinase-like domain-containing protein</fullName>
    </recommendedName>
</protein>
<evidence type="ECO:0000259" key="2">
    <source>
        <dbReference type="Pfam" id="PF03109"/>
    </source>
</evidence>
<name>A0A914B491_PATMI</name>
<evidence type="ECO:0000313" key="3">
    <source>
        <dbReference type="EnsemblMetazoa" id="XP_038070306.1"/>
    </source>
</evidence>